<protein>
    <submittedName>
        <fullName evidence="1">Uncharacterized protein</fullName>
    </submittedName>
</protein>
<reference evidence="1 2" key="1">
    <citation type="submission" date="2024-01" db="EMBL/GenBank/DDBJ databases">
        <title>Genome assemblies of Stephania.</title>
        <authorList>
            <person name="Yang L."/>
        </authorList>
    </citation>
    <scope>NUCLEOTIDE SEQUENCE [LARGE SCALE GENOMIC DNA]</scope>
    <source>
        <strain evidence="1">YNDBR</strain>
        <tissue evidence="1">Leaf</tissue>
    </source>
</reference>
<organism evidence="1 2">
    <name type="scientific">Stephania yunnanensis</name>
    <dbReference type="NCBI Taxonomy" id="152371"/>
    <lineage>
        <taxon>Eukaryota</taxon>
        <taxon>Viridiplantae</taxon>
        <taxon>Streptophyta</taxon>
        <taxon>Embryophyta</taxon>
        <taxon>Tracheophyta</taxon>
        <taxon>Spermatophyta</taxon>
        <taxon>Magnoliopsida</taxon>
        <taxon>Ranunculales</taxon>
        <taxon>Menispermaceae</taxon>
        <taxon>Menispermoideae</taxon>
        <taxon>Cissampelideae</taxon>
        <taxon>Stephania</taxon>
    </lineage>
</organism>
<dbReference type="AlphaFoldDB" id="A0AAP0PQ16"/>
<keyword evidence="2" id="KW-1185">Reference proteome</keyword>
<evidence type="ECO:0000313" key="1">
    <source>
        <dbReference type="EMBL" id="KAK9150175.1"/>
    </source>
</evidence>
<accession>A0AAP0PQ16</accession>
<gene>
    <name evidence="1" type="ORF">Syun_008484</name>
</gene>
<dbReference type="EMBL" id="JBBNAF010000004">
    <property type="protein sequence ID" value="KAK9150175.1"/>
    <property type="molecule type" value="Genomic_DNA"/>
</dbReference>
<evidence type="ECO:0000313" key="2">
    <source>
        <dbReference type="Proteomes" id="UP001420932"/>
    </source>
</evidence>
<proteinExistence type="predicted"/>
<sequence>MDEFIMETLEEQSLEAQLMDTTLTEALTENLIEREVEAIQHRVAVGLPPIGSTDIENGDVFMQHGSYFVLMIGSSMIALCVNNDGGIQWHLRFCA</sequence>
<dbReference type="Proteomes" id="UP001420932">
    <property type="component" value="Unassembled WGS sequence"/>
</dbReference>
<name>A0AAP0PQ16_9MAGN</name>
<comment type="caution">
    <text evidence="1">The sequence shown here is derived from an EMBL/GenBank/DDBJ whole genome shotgun (WGS) entry which is preliminary data.</text>
</comment>